<keyword evidence="5" id="KW-0812">Transmembrane</keyword>
<feature type="binding site" evidence="3">
    <location>
        <position position="294"/>
    </location>
    <ligand>
        <name>CTP</name>
        <dbReference type="ChEBI" id="CHEBI:37563"/>
    </ligand>
</feature>
<feature type="binding site" evidence="3">
    <location>
        <position position="347"/>
    </location>
    <ligand>
        <name>CTP</name>
        <dbReference type="ChEBI" id="CHEBI:37563"/>
    </ligand>
</feature>
<dbReference type="GO" id="GO:0046872">
    <property type="term" value="F:metal ion binding"/>
    <property type="evidence" value="ECO:0007669"/>
    <property type="project" value="UniProtKB-KW"/>
</dbReference>
<dbReference type="Proteomes" id="UP000306918">
    <property type="component" value="Unassembled WGS sequence"/>
</dbReference>
<dbReference type="EC" id="6.3.2.5" evidence="3"/>
<feature type="binding site" evidence="3">
    <location>
        <position position="329"/>
    </location>
    <ligand>
        <name>CTP</name>
        <dbReference type="ChEBI" id="CHEBI:37563"/>
    </ligand>
</feature>
<keyword evidence="3 4" id="KW-0436">Ligase</keyword>
<evidence type="ECO:0000256" key="4">
    <source>
        <dbReference type="RuleBase" id="RU364078"/>
    </source>
</evidence>
<feature type="region of interest" description="Phosphopantothenoylcysteine decarboxylase" evidence="3">
    <location>
        <begin position="1"/>
        <end position="194"/>
    </location>
</feature>
<reference evidence="8 9" key="1">
    <citation type="submission" date="2019-04" db="EMBL/GenBank/DDBJ databases">
        <title>Niastella caeni sp. nov., isolated from activated sludge.</title>
        <authorList>
            <person name="Sheng M."/>
        </authorList>
    </citation>
    <scope>NUCLEOTIDE SEQUENCE [LARGE SCALE GENOMIC DNA]</scope>
    <source>
        <strain evidence="8 9">HX-2-15</strain>
    </source>
</reference>
<evidence type="ECO:0000256" key="2">
    <source>
        <dbReference type="ARBA" id="ARBA00023239"/>
    </source>
</evidence>
<comment type="catalytic activity">
    <reaction evidence="3 4">
        <text>(R)-4'-phosphopantothenate + L-cysteine + CTP = N-[(R)-4-phosphopantothenoyl]-L-cysteine + CMP + diphosphate + H(+)</text>
        <dbReference type="Rhea" id="RHEA:19397"/>
        <dbReference type="ChEBI" id="CHEBI:10986"/>
        <dbReference type="ChEBI" id="CHEBI:15378"/>
        <dbReference type="ChEBI" id="CHEBI:33019"/>
        <dbReference type="ChEBI" id="CHEBI:35235"/>
        <dbReference type="ChEBI" id="CHEBI:37563"/>
        <dbReference type="ChEBI" id="CHEBI:59458"/>
        <dbReference type="ChEBI" id="CHEBI:60377"/>
        <dbReference type="EC" id="6.3.2.5"/>
    </reaction>
</comment>
<dbReference type="EMBL" id="STFF01000012">
    <property type="protein sequence ID" value="THU31970.1"/>
    <property type="molecule type" value="Genomic_DNA"/>
</dbReference>
<gene>
    <name evidence="3 8" type="primary">coaBC</name>
    <name evidence="8" type="ORF">FAM09_27690</name>
</gene>
<dbReference type="InterPro" id="IPR005252">
    <property type="entry name" value="CoaBC"/>
</dbReference>
<dbReference type="NCBIfam" id="TIGR00521">
    <property type="entry name" value="coaBC_dfp"/>
    <property type="match status" value="1"/>
</dbReference>
<comment type="function">
    <text evidence="4">Catalyzes two steps in the biosynthesis of coenzyme A. In the first step cysteine is conjugated to 4'-phosphopantothenate to form 4-phosphopantothenoylcysteine, in the latter compound is decarboxylated to form 4'-phosphopantotheine.</text>
</comment>
<comment type="similarity">
    <text evidence="3 4">In the C-terminal section; belongs to the PPC synthetase family.</text>
</comment>
<keyword evidence="2 3" id="KW-0456">Lyase</keyword>
<protein>
    <recommendedName>
        <fullName evidence="3">Coenzyme A biosynthesis bifunctional protein CoaBC</fullName>
    </recommendedName>
    <alternativeName>
        <fullName evidence="3">DNA/pantothenate metabolism flavoprotein</fullName>
    </alternativeName>
    <alternativeName>
        <fullName evidence="3">Phosphopantothenoylcysteine synthetase/decarboxylase</fullName>
        <shortName evidence="3">PPCS-PPCDC</shortName>
    </alternativeName>
    <domain>
        <recommendedName>
            <fullName evidence="3">Phosphopantothenoylcysteine decarboxylase</fullName>
            <shortName evidence="3">PPC decarboxylase</shortName>
            <shortName evidence="3">PPC-DC</shortName>
            <ecNumber evidence="3">4.1.1.36</ecNumber>
        </recommendedName>
        <alternativeName>
            <fullName evidence="3">CoaC</fullName>
        </alternativeName>
    </domain>
    <domain>
        <recommendedName>
            <fullName evidence="3">Phosphopantothenate--cysteine ligase</fullName>
            <ecNumber evidence="3">6.3.2.5</ecNumber>
        </recommendedName>
        <alternativeName>
            <fullName evidence="3">CoaB</fullName>
        </alternativeName>
        <alternativeName>
            <fullName evidence="3">Phosphopantothenoylcysteine synthetase</fullName>
            <shortName evidence="3">PPC synthetase</shortName>
            <shortName evidence="3">PPC-S</shortName>
        </alternativeName>
    </domain>
</protein>
<keyword evidence="5" id="KW-0472">Membrane</keyword>
<dbReference type="GO" id="GO:0015937">
    <property type="term" value="P:coenzyme A biosynthetic process"/>
    <property type="evidence" value="ECO:0007669"/>
    <property type="project" value="UniProtKB-UniRule"/>
</dbReference>
<sequence>MFQDKKILLAVTGSIAAYKAILLVRLLVKAGAEVKVVMTPAAREFAPPLTLATLSKNAVITELVSNESWSNHVMLGRWADVMVVAPLSCNTLAKMANGLCDNMLLATWLSATCPVVVAPAMDEDMWHHPVTQLNLQRLESFGNRIIPVDKGELASGLYGDGRMAEPEAIMDFLENNIFSAKEPEGSGQALAGKKALVTAGPTYEPIDPVRFIGNHSSGKMGLAIAEELARRGAEVHLVLGPSAVKTSLPGIYIHKVQTAEQMYDTCMAEFPTTDIAVMSAAVADYTPVEKAPEKIKKTSGTLIIELTKTKDILKSLGQLKKNGQLLVGFALETANERQYALDKLTSKNADLIVLNSLNDEGAGFGYDTNKVTIFEKGGNEIVYDRKPKQQVAKDIVDRIVNKLYV</sequence>
<evidence type="ECO:0000313" key="9">
    <source>
        <dbReference type="Proteomes" id="UP000306918"/>
    </source>
</evidence>
<evidence type="ECO:0000313" key="8">
    <source>
        <dbReference type="EMBL" id="THU31970.1"/>
    </source>
</evidence>
<keyword evidence="3 4" id="KW-0285">Flavoprotein</keyword>
<dbReference type="Gene3D" id="3.40.50.1950">
    <property type="entry name" value="Flavin prenyltransferase-like"/>
    <property type="match status" value="1"/>
</dbReference>
<comment type="cofactor">
    <cofactor evidence="3">
        <name>FMN</name>
        <dbReference type="ChEBI" id="CHEBI:58210"/>
    </cofactor>
    <text evidence="3">Binds 1 FMN per subunit.</text>
</comment>
<dbReference type="SUPFAM" id="SSF52507">
    <property type="entry name" value="Homo-oligomeric flavin-containing Cys decarboxylases, HFCD"/>
    <property type="match status" value="1"/>
</dbReference>
<evidence type="ECO:0000256" key="3">
    <source>
        <dbReference type="HAMAP-Rule" id="MF_02225"/>
    </source>
</evidence>
<comment type="pathway">
    <text evidence="3 4">Cofactor biosynthesis; coenzyme A biosynthesis; CoA from (R)-pantothenate: step 3/5.</text>
</comment>
<comment type="caution">
    <text evidence="3">Lacks conserved residue(s) required for the propagation of feature annotation.</text>
</comment>
<proteinExistence type="inferred from homology"/>
<keyword evidence="3" id="KW-0460">Magnesium</keyword>
<keyword evidence="3" id="KW-0511">Multifunctional enzyme</keyword>
<organism evidence="8 9">
    <name type="scientific">Niastella caeni</name>
    <dbReference type="NCBI Taxonomy" id="2569763"/>
    <lineage>
        <taxon>Bacteria</taxon>
        <taxon>Pseudomonadati</taxon>
        <taxon>Bacteroidota</taxon>
        <taxon>Chitinophagia</taxon>
        <taxon>Chitinophagales</taxon>
        <taxon>Chitinophagaceae</taxon>
        <taxon>Niastella</taxon>
    </lineage>
</organism>
<dbReference type="GO" id="GO:0004633">
    <property type="term" value="F:phosphopantothenoylcysteine decarboxylase activity"/>
    <property type="evidence" value="ECO:0007669"/>
    <property type="project" value="UniProtKB-UniRule"/>
</dbReference>
<dbReference type="PANTHER" id="PTHR14359:SF6">
    <property type="entry name" value="PHOSPHOPANTOTHENOYLCYSTEINE DECARBOXYLASE"/>
    <property type="match status" value="1"/>
</dbReference>
<evidence type="ECO:0000256" key="5">
    <source>
        <dbReference type="SAM" id="Phobius"/>
    </source>
</evidence>
<keyword evidence="9" id="KW-1185">Reference proteome</keyword>
<dbReference type="Gene3D" id="3.40.50.10300">
    <property type="entry name" value="CoaB-like"/>
    <property type="match status" value="1"/>
</dbReference>
<evidence type="ECO:0000259" key="7">
    <source>
        <dbReference type="Pfam" id="PF04127"/>
    </source>
</evidence>
<dbReference type="GO" id="GO:0015941">
    <property type="term" value="P:pantothenate catabolic process"/>
    <property type="evidence" value="ECO:0007669"/>
    <property type="project" value="InterPro"/>
</dbReference>
<dbReference type="PANTHER" id="PTHR14359">
    <property type="entry name" value="HOMO-OLIGOMERIC FLAVIN CONTAINING CYS DECARBOXYLASE FAMILY"/>
    <property type="match status" value="1"/>
</dbReference>
<keyword evidence="3 4" id="KW-0288">FMN</keyword>
<feature type="domain" description="DNA/pantothenate metabolism flavoprotein C-terminal" evidence="7">
    <location>
        <begin position="190"/>
        <end position="401"/>
    </location>
</feature>
<feature type="transmembrane region" description="Helical" evidence="5">
    <location>
        <begin position="7"/>
        <end position="28"/>
    </location>
</feature>
<dbReference type="RefSeq" id="WP_136580416.1">
    <property type="nucleotide sequence ID" value="NZ_STFF01000012.1"/>
</dbReference>
<dbReference type="OrthoDB" id="9802554at2"/>
<dbReference type="SUPFAM" id="SSF102645">
    <property type="entry name" value="CoaB-like"/>
    <property type="match status" value="1"/>
</dbReference>
<dbReference type="EC" id="4.1.1.36" evidence="3"/>
<dbReference type="HAMAP" id="MF_02225">
    <property type="entry name" value="CoaBC"/>
    <property type="match status" value="1"/>
</dbReference>
<name>A0A4S8HAM2_9BACT</name>
<dbReference type="InterPro" id="IPR035929">
    <property type="entry name" value="CoaB-like_sf"/>
</dbReference>
<comment type="pathway">
    <text evidence="3 4">Cofactor biosynthesis; coenzyme A biosynthesis; CoA from (R)-pantothenate: step 2/5.</text>
</comment>
<dbReference type="UniPathway" id="UPA00241">
    <property type="reaction ID" value="UER00353"/>
</dbReference>
<dbReference type="GO" id="GO:0071513">
    <property type="term" value="C:phosphopantothenoylcysteine decarboxylase complex"/>
    <property type="evidence" value="ECO:0007669"/>
    <property type="project" value="TreeGrafter"/>
</dbReference>
<dbReference type="Pfam" id="PF02441">
    <property type="entry name" value="Flavoprotein"/>
    <property type="match status" value="1"/>
</dbReference>
<comment type="caution">
    <text evidence="8">The sequence shown here is derived from an EMBL/GenBank/DDBJ whole genome shotgun (WGS) entry which is preliminary data.</text>
</comment>
<keyword evidence="3" id="KW-0479">Metal-binding</keyword>
<accession>A0A4S8HAM2</accession>
<dbReference type="Pfam" id="PF04127">
    <property type="entry name" value="DFP"/>
    <property type="match status" value="1"/>
</dbReference>
<feature type="region of interest" description="Phosphopantothenate--cysteine ligase" evidence="3">
    <location>
        <begin position="195"/>
        <end position="405"/>
    </location>
</feature>
<dbReference type="GO" id="GO:0010181">
    <property type="term" value="F:FMN binding"/>
    <property type="evidence" value="ECO:0007669"/>
    <property type="project" value="UniProtKB-UniRule"/>
</dbReference>
<evidence type="ECO:0000256" key="1">
    <source>
        <dbReference type="ARBA" id="ARBA00022793"/>
    </source>
</evidence>
<keyword evidence="1 3" id="KW-0210">Decarboxylase</keyword>
<comment type="catalytic activity">
    <reaction evidence="3 4">
        <text>N-[(R)-4-phosphopantothenoyl]-L-cysteine + H(+) = (R)-4'-phosphopantetheine + CO2</text>
        <dbReference type="Rhea" id="RHEA:16793"/>
        <dbReference type="ChEBI" id="CHEBI:15378"/>
        <dbReference type="ChEBI" id="CHEBI:16526"/>
        <dbReference type="ChEBI" id="CHEBI:59458"/>
        <dbReference type="ChEBI" id="CHEBI:61723"/>
        <dbReference type="EC" id="4.1.1.36"/>
    </reaction>
</comment>
<dbReference type="GO" id="GO:0004632">
    <property type="term" value="F:phosphopantothenate--cysteine ligase activity"/>
    <property type="evidence" value="ECO:0007669"/>
    <property type="project" value="UniProtKB-UniRule"/>
</dbReference>
<feature type="binding site" evidence="3">
    <location>
        <position position="284"/>
    </location>
    <ligand>
        <name>CTP</name>
        <dbReference type="ChEBI" id="CHEBI:37563"/>
    </ligand>
</feature>
<feature type="domain" description="Flavoprotein" evidence="6">
    <location>
        <begin position="5"/>
        <end position="173"/>
    </location>
</feature>
<dbReference type="AlphaFoldDB" id="A0A4S8HAM2"/>
<dbReference type="InterPro" id="IPR007085">
    <property type="entry name" value="DNA/pantothenate-metab_flavo_C"/>
</dbReference>
<comment type="similarity">
    <text evidence="3 4">In the N-terminal section; belongs to the HFCD (homo-oligomeric flavin containing Cys decarboxylase) superfamily.</text>
</comment>
<comment type="cofactor">
    <cofactor evidence="3">
        <name>Mg(2+)</name>
        <dbReference type="ChEBI" id="CHEBI:18420"/>
    </cofactor>
</comment>
<dbReference type="InterPro" id="IPR003382">
    <property type="entry name" value="Flavoprotein"/>
</dbReference>
<dbReference type="InterPro" id="IPR036551">
    <property type="entry name" value="Flavin_trans-like"/>
</dbReference>
<evidence type="ECO:0000259" key="6">
    <source>
        <dbReference type="Pfam" id="PF02441"/>
    </source>
</evidence>
<keyword evidence="5" id="KW-1133">Transmembrane helix</keyword>
<feature type="binding site" evidence="3">
    <location>
        <position position="343"/>
    </location>
    <ligand>
        <name>CTP</name>
        <dbReference type="ChEBI" id="CHEBI:37563"/>
    </ligand>
</feature>
<comment type="function">
    <text evidence="3">Catalyzes two sequential steps in the biosynthesis of coenzyme A. In the first step cysteine is conjugated to 4'-phosphopantothenate to form 4-phosphopantothenoylcysteine. In the second step the latter compound is decarboxylated to form 4'-phosphopantotheine.</text>
</comment>